<sequence length="146" mass="16442">MSVLRSDLNLTDCGATLNRSTPSCRFQTLFSALIKEHKLFVLPNDFMSFRQIRSISSLLFSSIPPSFSFPLQSVHQFCREAEQHTSASSRRFEFHCYSSVGVDQQDGGAGRYNLMKNSPQRDPGPSVSPLLRYMEVQRDPVAGCIM</sequence>
<comment type="caution">
    <text evidence="1">The sequence shown here is derived from an EMBL/GenBank/DDBJ whole genome shotgun (WGS) entry which is preliminary data.</text>
</comment>
<proteinExistence type="predicted"/>
<gene>
    <name evidence="1" type="ORF">PLEPLA_LOCUS34048</name>
</gene>
<dbReference type="AlphaFoldDB" id="A0A9N7VBJ7"/>
<keyword evidence="2" id="KW-1185">Reference proteome</keyword>
<evidence type="ECO:0000313" key="1">
    <source>
        <dbReference type="EMBL" id="CAB1446319.1"/>
    </source>
</evidence>
<accession>A0A9N7VBJ7</accession>
<reference evidence="1" key="1">
    <citation type="submission" date="2020-03" db="EMBL/GenBank/DDBJ databases">
        <authorList>
            <person name="Weist P."/>
        </authorList>
    </citation>
    <scope>NUCLEOTIDE SEQUENCE</scope>
</reference>
<evidence type="ECO:0000313" key="2">
    <source>
        <dbReference type="Proteomes" id="UP001153269"/>
    </source>
</evidence>
<dbReference type="EMBL" id="CADEAL010003912">
    <property type="protein sequence ID" value="CAB1446319.1"/>
    <property type="molecule type" value="Genomic_DNA"/>
</dbReference>
<name>A0A9N7VBJ7_PLEPL</name>
<protein>
    <submittedName>
        <fullName evidence="1">Uncharacterized protein</fullName>
    </submittedName>
</protein>
<dbReference type="Proteomes" id="UP001153269">
    <property type="component" value="Unassembled WGS sequence"/>
</dbReference>
<organism evidence="1 2">
    <name type="scientific">Pleuronectes platessa</name>
    <name type="common">European plaice</name>
    <dbReference type="NCBI Taxonomy" id="8262"/>
    <lineage>
        <taxon>Eukaryota</taxon>
        <taxon>Metazoa</taxon>
        <taxon>Chordata</taxon>
        <taxon>Craniata</taxon>
        <taxon>Vertebrata</taxon>
        <taxon>Euteleostomi</taxon>
        <taxon>Actinopterygii</taxon>
        <taxon>Neopterygii</taxon>
        <taxon>Teleostei</taxon>
        <taxon>Neoteleostei</taxon>
        <taxon>Acanthomorphata</taxon>
        <taxon>Carangaria</taxon>
        <taxon>Pleuronectiformes</taxon>
        <taxon>Pleuronectoidei</taxon>
        <taxon>Pleuronectidae</taxon>
        <taxon>Pleuronectes</taxon>
    </lineage>
</organism>